<evidence type="ECO:0000313" key="4">
    <source>
        <dbReference type="EMBL" id="PCK27552.1"/>
    </source>
</evidence>
<accession>A0A2A5JDW7</accession>
<feature type="transmembrane region" description="Helical" evidence="2">
    <location>
        <begin position="309"/>
        <end position="327"/>
    </location>
</feature>
<name>A0A2A5JDW7_RHOSG</name>
<feature type="transmembrane region" description="Helical" evidence="2">
    <location>
        <begin position="117"/>
        <end position="136"/>
    </location>
</feature>
<feature type="transmembrane region" description="Helical" evidence="2">
    <location>
        <begin position="334"/>
        <end position="353"/>
    </location>
</feature>
<evidence type="ECO:0000256" key="1">
    <source>
        <dbReference type="SAM" id="MobiDB-lite"/>
    </source>
</evidence>
<feature type="compositionally biased region" description="Polar residues" evidence="1">
    <location>
        <begin position="215"/>
        <end position="228"/>
    </location>
</feature>
<dbReference type="RefSeq" id="WP_099697288.1">
    <property type="nucleotide sequence ID" value="NZ_NOVD01000004.1"/>
</dbReference>
<feature type="region of interest" description="Disordered" evidence="1">
    <location>
        <begin position="185"/>
        <end position="228"/>
    </location>
</feature>
<feature type="compositionally biased region" description="Low complexity" evidence="1">
    <location>
        <begin position="201"/>
        <end position="211"/>
    </location>
</feature>
<keyword evidence="2" id="KW-1133">Transmembrane helix</keyword>
<dbReference type="EMBL" id="NOVD01000004">
    <property type="protein sequence ID" value="PCK27552.1"/>
    <property type="molecule type" value="Genomic_DNA"/>
</dbReference>
<proteinExistence type="predicted"/>
<dbReference type="InterPro" id="IPR007168">
    <property type="entry name" value="Phageshock_PspC_N"/>
</dbReference>
<feature type="domain" description="Phage shock protein PspC N-terminal" evidence="3">
    <location>
        <begin position="17"/>
        <end position="70"/>
    </location>
</feature>
<sequence length="464" mass="48074">MNNPTFQEQIQDLWRTRPVRLPAQGHVAGVCAGIGYRYGIDPVLVRVAFVASTIFGGSGVLLYLAGWLVLARAGDGSSPAQSLMGRGHSSDSSTKTIVLLVALAIAATTVGPVGVGLGGSGLIGLILMVGGLWLLYQRAPIPPALPQNTSPYVGAGTAYPGTGFTPGPFTPGYFAPNQPPVYTPYTKLPDSYVPEERPADQPQQSPQSQAAHPTINLSKDPSASVSTNPTEVIGEAAITPPSWDPLGVAPFAWDLPDPAAKATPLLPLPPRKRRSRWTLTVLGLAIIVAAVTGAAGAATGNEWFTPGRVGAVGLAVIALGLILGAFFRKGYGLLVVTGPLVGFVLLASLVYPIEFDASGEQRWTPATASELEPSYSGAFGSFTLDLNGVKFTEDETIDVAASFGEFTVMVPPTVNVKNSCTVVMGDGSGCLDGGIHPGRDATPDSPTLTINAKATFGSLKVTQS</sequence>
<evidence type="ECO:0000256" key="2">
    <source>
        <dbReference type="SAM" id="Phobius"/>
    </source>
</evidence>
<feature type="transmembrane region" description="Helical" evidence="2">
    <location>
        <begin position="277"/>
        <end position="297"/>
    </location>
</feature>
<gene>
    <name evidence="4" type="ORF">CHR55_08440</name>
</gene>
<comment type="caution">
    <text evidence="4">The sequence shown here is derived from an EMBL/GenBank/DDBJ whole genome shotgun (WGS) entry which is preliminary data.</text>
</comment>
<keyword evidence="2" id="KW-0472">Membrane</keyword>
<dbReference type="AlphaFoldDB" id="A0A2A5JDW7"/>
<feature type="transmembrane region" description="Helical" evidence="2">
    <location>
        <begin position="47"/>
        <end position="71"/>
    </location>
</feature>
<evidence type="ECO:0000313" key="5">
    <source>
        <dbReference type="Proteomes" id="UP000230886"/>
    </source>
</evidence>
<dbReference type="Pfam" id="PF04024">
    <property type="entry name" value="PspC"/>
    <property type="match status" value="1"/>
</dbReference>
<reference evidence="4 5" key="1">
    <citation type="submission" date="2017-07" db="EMBL/GenBank/DDBJ databases">
        <title>Draft sequence of Rhodococcus enclensis 23b-28.</title>
        <authorList>
            <person name="Besaury L."/>
            <person name="Sancelme M."/>
            <person name="Amato P."/>
            <person name="Lallement A."/>
            <person name="Delort A.-M."/>
        </authorList>
    </citation>
    <scope>NUCLEOTIDE SEQUENCE [LARGE SCALE GENOMIC DNA]</scope>
    <source>
        <strain evidence="4 5">23b-28</strain>
    </source>
</reference>
<organism evidence="4 5">
    <name type="scientific">Rhodococcus qingshengii</name>
    <dbReference type="NCBI Taxonomy" id="334542"/>
    <lineage>
        <taxon>Bacteria</taxon>
        <taxon>Bacillati</taxon>
        <taxon>Actinomycetota</taxon>
        <taxon>Actinomycetes</taxon>
        <taxon>Mycobacteriales</taxon>
        <taxon>Nocardiaceae</taxon>
        <taxon>Rhodococcus</taxon>
        <taxon>Rhodococcus erythropolis group</taxon>
    </lineage>
</organism>
<protein>
    <submittedName>
        <fullName evidence="4">PspC family transcriptional regulator</fullName>
    </submittedName>
</protein>
<keyword evidence="2" id="KW-0812">Transmembrane</keyword>
<dbReference type="Proteomes" id="UP000230886">
    <property type="component" value="Unassembled WGS sequence"/>
</dbReference>
<evidence type="ECO:0000259" key="3">
    <source>
        <dbReference type="Pfam" id="PF04024"/>
    </source>
</evidence>